<evidence type="ECO:0000256" key="2">
    <source>
        <dbReference type="ARBA" id="ARBA00022729"/>
    </source>
</evidence>
<evidence type="ECO:0000256" key="3">
    <source>
        <dbReference type="SAM" id="SignalP"/>
    </source>
</evidence>
<sequence>MKKLLAGLIASATLFAGASVQAVDGVTARQLLIGQSITLEGGKNDYGTAVLAGMQTYLSAVNARGGVNGRQVVLKTLDDDNKSAKAETNARQLVEKDKVFALFGSIEGGPSVAVMKAANELKVPFFGPMAGSPTLRRPYQPLVFPVRAEHREEFFALISHARSLGMRKVAFLRSDSETGEQHLANVRLICQRLGMTLVADLPFKSDITDAQLGAMVTQLEQAGAQMVFNHGGVGIYEKLIRKARDKAMQTAFYAVNSASAQLVKRLGELSHGMVFTQVVPSPWERKSAITREYQTEFARFMPGQEFSYGSLEGYVTAKALVAALRLAGTSPSREGFVTALEGATLDLNGLRASYDSSNHQGLAFVDISMVTRESKFRH</sequence>
<feature type="domain" description="Leucine-binding protein" evidence="4">
    <location>
        <begin position="33"/>
        <end position="360"/>
    </location>
</feature>
<comment type="similarity">
    <text evidence="1">Belongs to the leucine-binding protein family.</text>
</comment>
<dbReference type="Gene3D" id="3.40.50.2300">
    <property type="match status" value="2"/>
</dbReference>
<dbReference type="AlphaFoldDB" id="A1VIZ4"/>
<keyword evidence="6" id="KW-1185">Reference proteome</keyword>
<proteinExistence type="inferred from homology"/>
<feature type="chain" id="PRO_5002639123" evidence="3">
    <location>
        <begin position="23"/>
        <end position="378"/>
    </location>
</feature>
<dbReference type="InterPro" id="IPR028082">
    <property type="entry name" value="Peripla_BP_I"/>
</dbReference>
<dbReference type="OrthoDB" id="9147510at2"/>
<keyword evidence="2 3" id="KW-0732">Signal</keyword>
<feature type="signal peptide" evidence="3">
    <location>
        <begin position="1"/>
        <end position="22"/>
    </location>
</feature>
<evidence type="ECO:0000313" key="6">
    <source>
        <dbReference type="Proteomes" id="UP000000644"/>
    </source>
</evidence>
<evidence type="ECO:0000259" key="4">
    <source>
        <dbReference type="Pfam" id="PF13458"/>
    </source>
</evidence>
<dbReference type="eggNOG" id="COG0683">
    <property type="taxonomic scope" value="Bacteria"/>
</dbReference>
<name>A1VIZ4_POLNA</name>
<protein>
    <submittedName>
        <fullName evidence="5">Amino acid/amide ABC transporter substrate-binding protein, HAAT family</fullName>
    </submittedName>
</protein>
<dbReference type="SUPFAM" id="SSF53822">
    <property type="entry name" value="Periplasmic binding protein-like I"/>
    <property type="match status" value="1"/>
</dbReference>
<dbReference type="Proteomes" id="UP000000644">
    <property type="component" value="Chromosome"/>
</dbReference>
<dbReference type="RefSeq" id="WP_011799729.1">
    <property type="nucleotide sequence ID" value="NC_008781.1"/>
</dbReference>
<dbReference type="STRING" id="365044.Pnap_0299"/>
<reference evidence="6" key="1">
    <citation type="journal article" date="2009" name="Environ. Microbiol.">
        <title>The genome of Polaromonas naphthalenivorans strain CJ2, isolated from coal tar-contaminated sediment, reveals physiological and metabolic versatility and evolution through extensive horizontal gene transfer.</title>
        <authorList>
            <person name="Yagi J.M."/>
            <person name="Sims D."/>
            <person name="Brettin T."/>
            <person name="Bruce D."/>
            <person name="Madsen E.L."/>
        </authorList>
    </citation>
    <scope>NUCLEOTIDE SEQUENCE [LARGE SCALE GENOMIC DNA]</scope>
    <source>
        <strain evidence="6">CJ2</strain>
    </source>
</reference>
<evidence type="ECO:0000256" key="1">
    <source>
        <dbReference type="ARBA" id="ARBA00010062"/>
    </source>
</evidence>
<dbReference type="Pfam" id="PF13458">
    <property type="entry name" value="Peripla_BP_6"/>
    <property type="match status" value="1"/>
</dbReference>
<dbReference type="KEGG" id="pna:Pnap_0299"/>
<gene>
    <name evidence="5" type="ordered locus">Pnap_0299</name>
</gene>
<dbReference type="CDD" id="cd06326">
    <property type="entry name" value="PBP1_ABC_ligand_binding-like"/>
    <property type="match status" value="1"/>
</dbReference>
<dbReference type="InterPro" id="IPR028081">
    <property type="entry name" value="Leu-bd"/>
</dbReference>
<dbReference type="EMBL" id="CP000529">
    <property type="protein sequence ID" value="ABM35622.1"/>
    <property type="molecule type" value="Genomic_DNA"/>
</dbReference>
<dbReference type="PANTHER" id="PTHR47235">
    <property type="entry name" value="BLR6548 PROTEIN"/>
    <property type="match status" value="1"/>
</dbReference>
<dbReference type="HOGENOM" id="CLU_027128_7_2_4"/>
<organism evidence="5 6">
    <name type="scientific">Polaromonas naphthalenivorans (strain CJ2)</name>
    <dbReference type="NCBI Taxonomy" id="365044"/>
    <lineage>
        <taxon>Bacteria</taxon>
        <taxon>Pseudomonadati</taxon>
        <taxon>Pseudomonadota</taxon>
        <taxon>Betaproteobacteria</taxon>
        <taxon>Burkholderiales</taxon>
        <taxon>Comamonadaceae</taxon>
        <taxon>Polaromonas</taxon>
    </lineage>
</organism>
<evidence type="ECO:0000313" key="5">
    <source>
        <dbReference type="EMBL" id="ABM35622.1"/>
    </source>
</evidence>
<accession>A1VIZ4</accession>
<dbReference type="PANTHER" id="PTHR47235:SF1">
    <property type="entry name" value="BLR6548 PROTEIN"/>
    <property type="match status" value="1"/>
</dbReference>